<sequence length="178" mass="19502">MTELIPHPAHPPKQVRRIGSRITGRDARWLRLRWRVEGAGALGVPAFAGKGRADGLWQTTCFELFIQPEAGPGYVEFNLSPSERWNAYAFDSRREGMREWPMPHEPQCTLRLGSDLAIFDVAIPAAGLPPLPARIALTAVIEEQGGVKSYWALAHGGDAPDFHDPACFLEALAAPGKP</sequence>
<dbReference type="AlphaFoldDB" id="A0A918PCT1"/>
<accession>A0A918PCT1</accession>
<reference evidence="1" key="1">
    <citation type="journal article" date="2014" name="Int. J. Syst. Evol. Microbiol.">
        <title>Complete genome sequence of Corynebacterium casei LMG S-19264T (=DSM 44701T), isolated from a smear-ripened cheese.</title>
        <authorList>
            <consortium name="US DOE Joint Genome Institute (JGI-PGF)"/>
            <person name="Walter F."/>
            <person name="Albersmeier A."/>
            <person name="Kalinowski J."/>
            <person name="Ruckert C."/>
        </authorList>
    </citation>
    <scope>NUCLEOTIDE SEQUENCE</scope>
    <source>
        <strain evidence="1">KCTC 32255</strain>
    </source>
</reference>
<dbReference type="RefSeq" id="WP_189620088.1">
    <property type="nucleotide sequence ID" value="NZ_BMZA01000002.1"/>
</dbReference>
<reference evidence="1" key="2">
    <citation type="submission" date="2020-09" db="EMBL/GenBank/DDBJ databases">
        <authorList>
            <person name="Sun Q."/>
            <person name="Kim S."/>
        </authorList>
    </citation>
    <scope>NUCLEOTIDE SEQUENCE</scope>
    <source>
        <strain evidence="1">KCTC 32255</strain>
    </source>
</reference>
<organism evidence="1 2">
    <name type="scientific">Novosphingobium colocasiae</name>
    <dbReference type="NCBI Taxonomy" id="1256513"/>
    <lineage>
        <taxon>Bacteria</taxon>
        <taxon>Pseudomonadati</taxon>
        <taxon>Pseudomonadota</taxon>
        <taxon>Alphaproteobacteria</taxon>
        <taxon>Sphingomonadales</taxon>
        <taxon>Sphingomonadaceae</taxon>
        <taxon>Novosphingobium</taxon>
    </lineage>
</organism>
<dbReference type="CDD" id="cd09627">
    <property type="entry name" value="DOMON_murB_like"/>
    <property type="match status" value="1"/>
</dbReference>
<protein>
    <recommendedName>
        <fullName evidence="3">DOMON-like domain-containing protein</fullName>
    </recommendedName>
</protein>
<dbReference type="EMBL" id="BMZA01000002">
    <property type="protein sequence ID" value="GGY97555.1"/>
    <property type="molecule type" value="Genomic_DNA"/>
</dbReference>
<keyword evidence="2" id="KW-1185">Reference proteome</keyword>
<proteinExistence type="predicted"/>
<gene>
    <name evidence="1" type="ORF">GCM10011614_10740</name>
</gene>
<comment type="caution">
    <text evidence="1">The sequence shown here is derived from an EMBL/GenBank/DDBJ whole genome shotgun (WGS) entry which is preliminary data.</text>
</comment>
<dbReference type="Gene3D" id="2.60.40.1190">
    <property type="match status" value="1"/>
</dbReference>
<evidence type="ECO:0008006" key="3">
    <source>
        <dbReference type="Google" id="ProtNLM"/>
    </source>
</evidence>
<dbReference type="Proteomes" id="UP000648075">
    <property type="component" value="Unassembled WGS sequence"/>
</dbReference>
<evidence type="ECO:0000313" key="1">
    <source>
        <dbReference type="EMBL" id="GGY97555.1"/>
    </source>
</evidence>
<evidence type="ECO:0000313" key="2">
    <source>
        <dbReference type="Proteomes" id="UP000648075"/>
    </source>
</evidence>
<name>A0A918PCT1_9SPHN</name>